<dbReference type="OrthoDB" id="297496at2759"/>
<reference evidence="16 17" key="1">
    <citation type="journal article" date="2017" name="Nat. Ecol. Evol.">
        <title>Scallop genome provides insights into evolution of bilaterian karyotype and development.</title>
        <authorList>
            <person name="Wang S."/>
            <person name="Zhang J."/>
            <person name="Jiao W."/>
            <person name="Li J."/>
            <person name="Xun X."/>
            <person name="Sun Y."/>
            <person name="Guo X."/>
            <person name="Huan P."/>
            <person name="Dong B."/>
            <person name="Zhang L."/>
            <person name="Hu X."/>
            <person name="Sun X."/>
            <person name="Wang J."/>
            <person name="Zhao C."/>
            <person name="Wang Y."/>
            <person name="Wang D."/>
            <person name="Huang X."/>
            <person name="Wang R."/>
            <person name="Lv J."/>
            <person name="Li Y."/>
            <person name="Zhang Z."/>
            <person name="Liu B."/>
            <person name="Lu W."/>
            <person name="Hui Y."/>
            <person name="Liang J."/>
            <person name="Zhou Z."/>
            <person name="Hou R."/>
            <person name="Li X."/>
            <person name="Liu Y."/>
            <person name="Li H."/>
            <person name="Ning X."/>
            <person name="Lin Y."/>
            <person name="Zhao L."/>
            <person name="Xing Q."/>
            <person name="Dou J."/>
            <person name="Li Y."/>
            <person name="Mao J."/>
            <person name="Guo H."/>
            <person name="Dou H."/>
            <person name="Li T."/>
            <person name="Mu C."/>
            <person name="Jiang W."/>
            <person name="Fu Q."/>
            <person name="Fu X."/>
            <person name="Miao Y."/>
            <person name="Liu J."/>
            <person name="Yu Q."/>
            <person name="Li R."/>
            <person name="Liao H."/>
            <person name="Li X."/>
            <person name="Kong Y."/>
            <person name="Jiang Z."/>
            <person name="Chourrout D."/>
            <person name="Li R."/>
            <person name="Bao Z."/>
        </authorList>
    </citation>
    <scope>NUCLEOTIDE SEQUENCE [LARGE SCALE GENOMIC DNA]</scope>
    <source>
        <strain evidence="16 17">PY_sf001</strain>
    </source>
</reference>
<dbReference type="Pfam" id="PF07885">
    <property type="entry name" value="Ion_trans_2"/>
    <property type="match status" value="2"/>
</dbReference>
<name>A0A210QC33_MIZYE</name>
<dbReference type="PRINTS" id="PR01095">
    <property type="entry name" value="TASKCHANNEL"/>
</dbReference>
<feature type="region of interest" description="Disordered" evidence="13">
    <location>
        <begin position="251"/>
        <end position="273"/>
    </location>
</feature>
<comment type="caution">
    <text evidence="16">The sequence shown here is derived from an EMBL/GenBank/DDBJ whole genome shotgun (WGS) entry which is preliminary data.</text>
</comment>
<evidence type="ECO:0000256" key="9">
    <source>
        <dbReference type="ARBA" id="ARBA00023065"/>
    </source>
</evidence>
<dbReference type="GO" id="GO:0015271">
    <property type="term" value="F:outward rectifier potassium channel activity"/>
    <property type="evidence" value="ECO:0007669"/>
    <property type="project" value="TreeGrafter"/>
</dbReference>
<feature type="domain" description="Potassium channel" evidence="15">
    <location>
        <begin position="159"/>
        <end position="216"/>
    </location>
</feature>
<keyword evidence="7" id="KW-0630">Potassium</keyword>
<dbReference type="InterPro" id="IPR003280">
    <property type="entry name" value="2pore_dom_K_chnl"/>
</dbReference>
<evidence type="ECO:0000256" key="5">
    <source>
        <dbReference type="ARBA" id="ARBA00022692"/>
    </source>
</evidence>
<dbReference type="Proteomes" id="UP000242188">
    <property type="component" value="Unassembled WGS sequence"/>
</dbReference>
<evidence type="ECO:0000313" key="16">
    <source>
        <dbReference type="EMBL" id="OWF46297.1"/>
    </source>
</evidence>
<feature type="transmembrane region" description="Helical" evidence="14">
    <location>
        <begin position="349"/>
        <end position="368"/>
    </location>
</feature>
<dbReference type="GO" id="GO:0030322">
    <property type="term" value="P:stabilization of membrane potential"/>
    <property type="evidence" value="ECO:0007669"/>
    <property type="project" value="TreeGrafter"/>
</dbReference>
<gene>
    <name evidence="16" type="ORF">KP79_PYT16983</name>
</gene>
<dbReference type="GO" id="GO:0005886">
    <property type="term" value="C:plasma membrane"/>
    <property type="evidence" value="ECO:0007669"/>
    <property type="project" value="TreeGrafter"/>
</dbReference>
<evidence type="ECO:0000256" key="12">
    <source>
        <dbReference type="RuleBase" id="RU003857"/>
    </source>
</evidence>
<feature type="region of interest" description="Disordered" evidence="13">
    <location>
        <begin position="483"/>
        <end position="532"/>
    </location>
</feature>
<organism evidence="16 17">
    <name type="scientific">Mizuhopecten yessoensis</name>
    <name type="common">Japanese scallop</name>
    <name type="synonym">Patinopecten yessoensis</name>
    <dbReference type="NCBI Taxonomy" id="6573"/>
    <lineage>
        <taxon>Eukaryota</taxon>
        <taxon>Metazoa</taxon>
        <taxon>Spiralia</taxon>
        <taxon>Lophotrochozoa</taxon>
        <taxon>Mollusca</taxon>
        <taxon>Bivalvia</taxon>
        <taxon>Autobranchia</taxon>
        <taxon>Pteriomorphia</taxon>
        <taxon>Pectinida</taxon>
        <taxon>Pectinoidea</taxon>
        <taxon>Pectinidae</taxon>
        <taxon>Mizuhopecten</taxon>
    </lineage>
</organism>
<comment type="similarity">
    <text evidence="2 12">Belongs to the two pore domain potassium channel (TC 1.A.1.8) family.</text>
</comment>
<comment type="subcellular location">
    <subcellularLocation>
        <location evidence="1">Membrane</location>
        <topology evidence="1">Multi-pass membrane protein</topology>
    </subcellularLocation>
</comment>
<dbReference type="PANTHER" id="PTHR11003:SF335">
    <property type="entry name" value="POTASSIUM CHANNEL DOMAIN-CONTAINING PROTEIN"/>
    <property type="match status" value="1"/>
</dbReference>
<dbReference type="PRINTS" id="PR01333">
    <property type="entry name" value="2POREKCHANEL"/>
</dbReference>
<evidence type="ECO:0000313" key="17">
    <source>
        <dbReference type="Proteomes" id="UP000242188"/>
    </source>
</evidence>
<evidence type="ECO:0000256" key="3">
    <source>
        <dbReference type="ARBA" id="ARBA00022448"/>
    </source>
</evidence>
<accession>A0A210QC33</accession>
<keyword evidence="5 12" id="KW-0812">Transmembrane</keyword>
<feature type="compositionally biased region" description="Acidic residues" evidence="13">
    <location>
        <begin position="312"/>
        <end position="323"/>
    </location>
</feature>
<dbReference type="AlphaFoldDB" id="A0A210QC33"/>
<protein>
    <submittedName>
        <fullName evidence="16">Potassium channel subfamily K member 18</fullName>
    </submittedName>
</protein>
<keyword evidence="4" id="KW-0633">Potassium transport</keyword>
<evidence type="ECO:0000256" key="13">
    <source>
        <dbReference type="SAM" id="MobiDB-lite"/>
    </source>
</evidence>
<feature type="transmembrane region" description="Helical" evidence="14">
    <location>
        <begin position="162"/>
        <end position="180"/>
    </location>
</feature>
<dbReference type="GO" id="GO:0022841">
    <property type="term" value="F:potassium ion leak channel activity"/>
    <property type="evidence" value="ECO:0007669"/>
    <property type="project" value="TreeGrafter"/>
</dbReference>
<evidence type="ECO:0000256" key="7">
    <source>
        <dbReference type="ARBA" id="ARBA00022958"/>
    </source>
</evidence>
<evidence type="ECO:0000256" key="2">
    <source>
        <dbReference type="ARBA" id="ARBA00006666"/>
    </source>
</evidence>
<keyword evidence="8 14" id="KW-1133">Transmembrane helix</keyword>
<feature type="compositionally biased region" description="Basic and acidic residues" evidence="13">
    <location>
        <begin position="483"/>
        <end position="495"/>
    </location>
</feature>
<keyword evidence="3 12" id="KW-0813">Transport</keyword>
<feature type="domain" description="Potassium channel" evidence="15">
    <location>
        <begin position="353"/>
        <end position="426"/>
    </location>
</feature>
<dbReference type="PANTHER" id="PTHR11003">
    <property type="entry name" value="POTASSIUM CHANNEL, SUBFAMILY K"/>
    <property type="match status" value="1"/>
</dbReference>
<evidence type="ECO:0000256" key="1">
    <source>
        <dbReference type="ARBA" id="ARBA00004141"/>
    </source>
</evidence>
<feature type="transmembrane region" description="Helical" evidence="14">
    <location>
        <begin position="399"/>
        <end position="426"/>
    </location>
</feature>
<evidence type="ECO:0000256" key="10">
    <source>
        <dbReference type="ARBA" id="ARBA00023136"/>
    </source>
</evidence>
<proteinExistence type="inferred from homology"/>
<dbReference type="STRING" id="6573.A0A210QC33"/>
<dbReference type="InterPro" id="IPR013099">
    <property type="entry name" value="K_chnl_dom"/>
</dbReference>
<evidence type="ECO:0000256" key="8">
    <source>
        <dbReference type="ARBA" id="ARBA00022989"/>
    </source>
</evidence>
<dbReference type="Gene3D" id="1.10.287.70">
    <property type="match status" value="1"/>
</dbReference>
<dbReference type="EMBL" id="NEDP02004212">
    <property type="protein sequence ID" value="OWF46297.1"/>
    <property type="molecule type" value="Genomic_DNA"/>
</dbReference>
<sequence>MKVYVARQHETLLNDTVTMETTETNNPGSSRRKPEAAVAAVSENLSRGVTFCTKCLRNLKKFLQTVYSIIKSLIGLIIILIIYTLIGAALFQAVERPYEQQQKNNLISYKQQVLKNVKNNTYQLQSGKISMDVWENRTRDLLDRYESTARSSAYGSISEEKWSFYGALFFCGTVYTTIGYGNIVPMTSIGKIFAIVYAITGIPLAMIVLAELGRKFTIGLKLLLVIIRRFNRLRDCRRVLQRRFCPKENSKDVEEGDVKNGPKEETEKQVVQTPEEKKAKVDTFVRVSPDGQPTVVNGKDIDQKTLASNNTEDAEEVEGDEEAPVEGKKHVNIVFGVEIDEEFNLPPSLALAIMVIYLLIGCMMYPAWEDWSFLDSFYFVFISMSTIGFGDILPAHPKFFLISGIYLFIGLSLISMCINVGIEFFTKTIKRAKKRMNKAKDKMAEISKEKMSEVGKHMDKAKDKMSQVTDKVAEVTDKMAEEVKKNVENVQREMITKTGSKSGTPVPSPTEDDNKGSKAGTPVPSPSDVKRE</sequence>
<evidence type="ECO:0000256" key="4">
    <source>
        <dbReference type="ARBA" id="ARBA00022538"/>
    </source>
</evidence>
<feature type="transmembrane region" description="Helical" evidence="14">
    <location>
        <begin position="66"/>
        <end position="91"/>
    </location>
</feature>
<feature type="region of interest" description="Disordered" evidence="13">
    <location>
        <begin position="302"/>
        <end position="323"/>
    </location>
</feature>
<keyword evidence="9 12" id="KW-0406">Ion transport</keyword>
<feature type="transmembrane region" description="Helical" evidence="14">
    <location>
        <begin position="192"/>
        <end position="210"/>
    </location>
</feature>
<keyword evidence="17" id="KW-1185">Reference proteome</keyword>
<evidence type="ECO:0000256" key="11">
    <source>
        <dbReference type="ARBA" id="ARBA00023303"/>
    </source>
</evidence>
<keyword evidence="6" id="KW-0631">Potassium channel</keyword>
<dbReference type="SUPFAM" id="SSF81324">
    <property type="entry name" value="Voltage-gated potassium channels"/>
    <property type="match status" value="2"/>
</dbReference>
<dbReference type="InterPro" id="IPR003092">
    <property type="entry name" value="2pore_dom_K_chnl_TASK"/>
</dbReference>
<evidence type="ECO:0000256" key="6">
    <source>
        <dbReference type="ARBA" id="ARBA00022826"/>
    </source>
</evidence>
<evidence type="ECO:0000259" key="15">
    <source>
        <dbReference type="Pfam" id="PF07885"/>
    </source>
</evidence>
<evidence type="ECO:0000256" key="14">
    <source>
        <dbReference type="SAM" id="Phobius"/>
    </source>
</evidence>
<keyword evidence="11 12" id="KW-0407">Ion channel</keyword>
<keyword evidence="10 14" id="KW-0472">Membrane</keyword>